<dbReference type="FunFam" id="3.30.160.60:FF:000100">
    <property type="entry name" value="Zinc finger 45-like"/>
    <property type="match status" value="1"/>
</dbReference>
<dbReference type="EMBL" id="UYSU01038910">
    <property type="protein sequence ID" value="VDM00765.1"/>
    <property type="molecule type" value="Genomic_DNA"/>
</dbReference>
<dbReference type="SUPFAM" id="SSF57667">
    <property type="entry name" value="beta-beta-alpha zinc fingers"/>
    <property type="match status" value="1"/>
</dbReference>
<dbReference type="AlphaFoldDB" id="A0A183TD32"/>
<evidence type="ECO:0000256" key="1">
    <source>
        <dbReference type="ARBA" id="ARBA00004123"/>
    </source>
</evidence>
<evidence type="ECO:0000256" key="4">
    <source>
        <dbReference type="ARBA" id="ARBA00022771"/>
    </source>
</evidence>
<feature type="domain" description="C2H2-type" evidence="10">
    <location>
        <begin position="283"/>
        <end position="311"/>
    </location>
</feature>
<keyword evidence="9" id="KW-0732">Signal</keyword>
<dbReference type="GO" id="GO:0008270">
    <property type="term" value="F:zinc ion binding"/>
    <property type="evidence" value="ECO:0007669"/>
    <property type="project" value="UniProtKB-KW"/>
</dbReference>
<protein>
    <submittedName>
        <fullName evidence="13">C2H2-type domain-containing protein</fullName>
    </submittedName>
</protein>
<comment type="subcellular location">
    <subcellularLocation>
        <location evidence="1">Nucleus</location>
    </subcellularLocation>
</comment>
<dbReference type="PROSITE" id="PS00028">
    <property type="entry name" value="ZINC_FINGER_C2H2_1"/>
    <property type="match status" value="2"/>
</dbReference>
<reference evidence="13" key="1">
    <citation type="submission" date="2016-06" db="UniProtKB">
        <authorList>
            <consortium name="WormBaseParasite"/>
        </authorList>
    </citation>
    <scope>IDENTIFICATION</scope>
</reference>
<evidence type="ECO:0000313" key="12">
    <source>
        <dbReference type="Proteomes" id="UP000275846"/>
    </source>
</evidence>
<accession>A0A183TD32</accession>
<keyword evidence="4 7" id="KW-0863">Zinc-finger</keyword>
<feature type="signal peptide" evidence="9">
    <location>
        <begin position="1"/>
        <end position="25"/>
    </location>
</feature>
<dbReference type="SMART" id="SM00355">
    <property type="entry name" value="ZnF_C2H2"/>
    <property type="match status" value="2"/>
</dbReference>
<evidence type="ECO:0000256" key="9">
    <source>
        <dbReference type="SAM" id="SignalP"/>
    </source>
</evidence>
<evidence type="ECO:0000256" key="8">
    <source>
        <dbReference type="SAM" id="MobiDB-lite"/>
    </source>
</evidence>
<name>A0A183TD32_SCHSO</name>
<feature type="region of interest" description="Disordered" evidence="8">
    <location>
        <begin position="462"/>
        <end position="481"/>
    </location>
</feature>
<evidence type="ECO:0000256" key="7">
    <source>
        <dbReference type="PROSITE-ProRule" id="PRU00042"/>
    </source>
</evidence>
<dbReference type="InterPro" id="IPR050888">
    <property type="entry name" value="ZnF_C2H2-type_TF"/>
</dbReference>
<feature type="compositionally biased region" description="Pro residues" evidence="8">
    <location>
        <begin position="198"/>
        <end position="209"/>
    </location>
</feature>
<feature type="region of interest" description="Disordered" evidence="8">
    <location>
        <begin position="499"/>
        <end position="527"/>
    </location>
</feature>
<dbReference type="PROSITE" id="PS50157">
    <property type="entry name" value="ZINC_FINGER_C2H2_2"/>
    <property type="match status" value="2"/>
</dbReference>
<dbReference type="WBParaSite" id="SSLN_0001492201-mRNA-1">
    <property type="protein sequence ID" value="SSLN_0001492201-mRNA-1"/>
    <property type="gene ID" value="SSLN_0001492201"/>
</dbReference>
<evidence type="ECO:0000313" key="11">
    <source>
        <dbReference type="EMBL" id="VDM00765.1"/>
    </source>
</evidence>
<organism evidence="13">
    <name type="scientific">Schistocephalus solidus</name>
    <name type="common">Tapeworm</name>
    <dbReference type="NCBI Taxonomy" id="70667"/>
    <lineage>
        <taxon>Eukaryota</taxon>
        <taxon>Metazoa</taxon>
        <taxon>Spiralia</taxon>
        <taxon>Lophotrochozoa</taxon>
        <taxon>Platyhelminthes</taxon>
        <taxon>Cestoda</taxon>
        <taxon>Eucestoda</taxon>
        <taxon>Diphyllobothriidea</taxon>
        <taxon>Diphyllobothriidae</taxon>
        <taxon>Schistocephalus</taxon>
    </lineage>
</organism>
<dbReference type="InterPro" id="IPR036236">
    <property type="entry name" value="Znf_C2H2_sf"/>
</dbReference>
<keyword evidence="12" id="KW-1185">Reference proteome</keyword>
<dbReference type="STRING" id="70667.A0A183TD32"/>
<dbReference type="InterPro" id="IPR013087">
    <property type="entry name" value="Znf_C2H2_type"/>
</dbReference>
<evidence type="ECO:0000259" key="10">
    <source>
        <dbReference type="PROSITE" id="PS50157"/>
    </source>
</evidence>
<feature type="chain" id="PRO_5043141491" evidence="9">
    <location>
        <begin position="26"/>
        <end position="626"/>
    </location>
</feature>
<feature type="compositionally biased region" description="Polar residues" evidence="8">
    <location>
        <begin position="503"/>
        <end position="526"/>
    </location>
</feature>
<keyword evidence="3" id="KW-0677">Repeat</keyword>
<evidence type="ECO:0000313" key="13">
    <source>
        <dbReference type="WBParaSite" id="SSLN_0001492201-mRNA-1"/>
    </source>
</evidence>
<dbReference type="Pfam" id="PF00096">
    <property type="entry name" value="zf-C2H2"/>
    <property type="match status" value="2"/>
</dbReference>
<dbReference type="GO" id="GO:0005634">
    <property type="term" value="C:nucleus"/>
    <property type="evidence" value="ECO:0007669"/>
    <property type="project" value="UniProtKB-SubCell"/>
</dbReference>
<feature type="region of interest" description="Disordered" evidence="8">
    <location>
        <begin position="541"/>
        <end position="581"/>
    </location>
</feature>
<reference evidence="11 12" key="2">
    <citation type="submission" date="2018-11" db="EMBL/GenBank/DDBJ databases">
        <authorList>
            <consortium name="Pathogen Informatics"/>
        </authorList>
    </citation>
    <scope>NUCLEOTIDE SEQUENCE [LARGE SCALE GENOMIC DNA]</scope>
    <source>
        <strain evidence="11 12">NST_G2</strain>
    </source>
</reference>
<feature type="compositionally biased region" description="Low complexity" evidence="8">
    <location>
        <begin position="542"/>
        <end position="555"/>
    </location>
</feature>
<keyword evidence="5" id="KW-0862">Zinc</keyword>
<feature type="region of interest" description="Disordered" evidence="8">
    <location>
        <begin position="167"/>
        <end position="237"/>
    </location>
</feature>
<sequence length="626" mass="68359">MGTFSISRQLCTLLLVPLTHDTQEALEVEFMKSLQRPTGTAQRRAKASKAPELQHKPDAEYNQPGWFGVDWAVSQQPSRSLAFGPQSPTVQPPSLPDPANHPHLLAPFNPWMRGLHKASLFFSLLQSLDYGPEGYPDPETVLDLSCKRESPTILGVTEQSPAMSCASALPSRVQTPSREHPLVCNRPTASSPSYREQQPPPPPPPPPPRSSSRPSHINHMTPLDPPNHLPNGTPEGPYVGASTTVETATPDGWNALALPYYPCPLLPSAELFNFLPLTLDQNMTCPFCRKAFRFEKNLLRHLQKTHATGNGESILKCKLCSYTTRHYSNIRVFGYPSQDQNSSFAPKACSGAVVPPVQSKPCLIYCDQYRDKPYTCSGCGAAFTQGSSLKLHIKSRHNDNLALFSLSRKPGKNNLTKLWTRVLKKDLPKYEAVKFNSIFASYYRLNYYHMLASTSSSQSRLAGGQPFPSLQSGSQPENDSNPLLSQFLPFALATPSLPDLNTPLKTNQSAADESISPDVTVSTSDSYPLDASTALRPLQDRSLLSSSSSSSPASSFMVRSLTDELPPSDGETSNGTRCAPAATPTTEAVDFACGITPGALYDAIMSNPAAFQPSKLKVEKLFRRTP</sequence>
<keyword evidence="6" id="KW-0539">Nucleus</keyword>
<evidence type="ECO:0000256" key="3">
    <source>
        <dbReference type="ARBA" id="ARBA00022737"/>
    </source>
</evidence>
<evidence type="ECO:0000256" key="2">
    <source>
        <dbReference type="ARBA" id="ARBA00022723"/>
    </source>
</evidence>
<gene>
    <name evidence="11" type="ORF">SSLN_LOCUS14379</name>
</gene>
<evidence type="ECO:0000256" key="6">
    <source>
        <dbReference type="ARBA" id="ARBA00023242"/>
    </source>
</evidence>
<feature type="domain" description="C2H2-type" evidence="10">
    <location>
        <begin position="374"/>
        <end position="402"/>
    </location>
</feature>
<feature type="region of interest" description="Disordered" evidence="8">
    <location>
        <begin position="35"/>
        <end position="59"/>
    </location>
</feature>
<keyword evidence="2" id="KW-0479">Metal-binding</keyword>
<proteinExistence type="predicted"/>
<dbReference type="OrthoDB" id="9439903at2759"/>
<dbReference type="Proteomes" id="UP000275846">
    <property type="component" value="Unassembled WGS sequence"/>
</dbReference>
<feature type="compositionally biased region" description="Polar residues" evidence="8">
    <location>
        <begin position="468"/>
        <end position="481"/>
    </location>
</feature>
<evidence type="ECO:0000256" key="5">
    <source>
        <dbReference type="ARBA" id="ARBA00022833"/>
    </source>
</evidence>
<dbReference type="PANTHER" id="PTHR24406">
    <property type="entry name" value="TRANSCRIPTIONAL REPRESSOR CTCFL-RELATED"/>
    <property type="match status" value="1"/>
</dbReference>
<dbReference type="Gene3D" id="3.30.160.60">
    <property type="entry name" value="Classic Zinc Finger"/>
    <property type="match status" value="2"/>
</dbReference>